<organism evidence="3 4">
    <name type="scientific">Pseudomonas cyclaminis</name>
    <dbReference type="NCBI Taxonomy" id="2781239"/>
    <lineage>
        <taxon>Bacteria</taxon>
        <taxon>Pseudomonadati</taxon>
        <taxon>Pseudomonadota</taxon>
        <taxon>Gammaproteobacteria</taxon>
        <taxon>Pseudomonadales</taxon>
        <taxon>Pseudomonadaceae</taxon>
        <taxon>Pseudomonas</taxon>
    </lineage>
</organism>
<comment type="caution">
    <text evidence="3">The sequence shown here is derived from an EMBL/GenBank/DDBJ whole genome shotgun (WGS) entry which is preliminary data.</text>
</comment>
<evidence type="ECO:0000256" key="1">
    <source>
        <dbReference type="SAM" id="MobiDB-lite"/>
    </source>
</evidence>
<dbReference type="EMBL" id="JADDUM010000041">
    <property type="protein sequence ID" value="MBE8590788.1"/>
    <property type="molecule type" value="Genomic_DNA"/>
</dbReference>
<dbReference type="InterPro" id="IPR054075">
    <property type="entry name" value="Gp53-like_C"/>
</dbReference>
<dbReference type="Pfam" id="PF21882">
    <property type="entry name" value="Gp53-like_C"/>
    <property type="match status" value="1"/>
</dbReference>
<feature type="region of interest" description="Disordered" evidence="1">
    <location>
        <begin position="1"/>
        <end position="33"/>
    </location>
</feature>
<evidence type="ECO:0000259" key="2">
    <source>
        <dbReference type="Pfam" id="PF21882"/>
    </source>
</evidence>
<accession>A0ABR9SPD9</accession>
<evidence type="ECO:0000313" key="4">
    <source>
        <dbReference type="Proteomes" id="UP000613075"/>
    </source>
</evidence>
<evidence type="ECO:0000313" key="3">
    <source>
        <dbReference type="EMBL" id="MBE8590788.1"/>
    </source>
</evidence>
<gene>
    <name evidence="3" type="ORF">IQK56_07485</name>
</gene>
<dbReference type="Gene3D" id="2.60.40.3940">
    <property type="match status" value="1"/>
</dbReference>
<dbReference type="RefSeq" id="WP_193861912.1">
    <property type="nucleotide sequence ID" value="NZ_JADDUM010000041.1"/>
</dbReference>
<feature type="domain" description="Putative tail fiber protein gp53-like C-terminal" evidence="2">
    <location>
        <begin position="334"/>
        <end position="410"/>
    </location>
</feature>
<dbReference type="Proteomes" id="UP000613075">
    <property type="component" value="Unassembled WGS sequence"/>
</dbReference>
<sequence>MALKLNERYPGRFTNPSAGYPQGSFKNRTTPTAKDGSYLEKDWANDKEGFFQSLLAAAGITADGNVDSVGSSQYYSALRGLLGNYASFSIVSTSAALPAGSANLVTSGGLSPTLPVLSTTKSGDCVTVAARMDVTILVSGAGLINYPTSGSTTSFALRAGEQVSFVSNGSTAWACAYVFKNPQYQEYTAFTTTGTAAALVLTPQPAISAYSINLRFRAKFSQASTPTTTISVSGLGTRLLKQYDSTGAKVPAVYAVNQLSDIEYDGTDFVLLNQLPSTGQASETVSGVLKLATQVQTDAGTDGATAVTPLKLRFGFQASFAANGYLKLPSWLLGLVFQWGLVNGSTTTQSFPLVFPNACLFLGGTISADSNTSGANTEYQVAAFVVSASQFRLRNGTANGLPIRWFAVGY</sequence>
<protein>
    <recommendedName>
        <fullName evidence="2">Putative tail fiber protein gp53-like C-terminal domain-containing protein</fullName>
    </recommendedName>
</protein>
<reference evidence="3 4" key="1">
    <citation type="submission" date="2020-10" db="EMBL/GenBank/DDBJ databases">
        <title>The draft genomes of Cyclamen pathogen Pseudomonas sp.</title>
        <authorList>
            <person name="Fujikawa T."/>
            <person name="Sawada H."/>
        </authorList>
    </citation>
    <scope>NUCLEOTIDE SEQUENCE [LARGE SCALE GENOMIC DNA]</scope>
    <source>
        <strain evidence="3 4">MAFF 301449</strain>
    </source>
</reference>
<name>A0ABR9SPD9_9PSED</name>
<keyword evidence="4" id="KW-1185">Reference proteome</keyword>
<feature type="compositionally biased region" description="Basic and acidic residues" evidence="1">
    <location>
        <begin position="1"/>
        <end position="10"/>
    </location>
</feature>
<proteinExistence type="predicted"/>